<evidence type="ECO:0000256" key="2">
    <source>
        <dbReference type="ARBA" id="ARBA00023002"/>
    </source>
</evidence>
<dbReference type="InterPro" id="IPR006140">
    <property type="entry name" value="D-isomer_DH_NAD-bd"/>
</dbReference>
<evidence type="ECO:0000259" key="5">
    <source>
        <dbReference type="Pfam" id="PF00389"/>
    </source>
</evidence>
<dbReference type="SUPFAM" id="SSF52283">
    <property type="entry name" value="Formate/glycerate dehydrogenase catalytic domain-like"/>
    <property type="match status" value="1"/>
</dbReference>
<organism evidence="7 8">
    <name type="scientific">Heterodera trifolii</name>
    <dbReference type="NCBI Taxonomy" id="157864"/>
    <lineage>
        <taxon>Eukaryota</taxon>
        <taxon>Metazoa</taxon>
        <taxon>Ecdysozoa</taxon>
        <taxon>Nematoda</taxon>
        <taxon>Chromadorea</taxon>
        <taxon>Rhabditida</taxon>
        <taxon>Tylenchina</taxon>
        <taxon>Tylenchomorpha</taxon>
        <taxon>Tylenchoidea</taxon>
        <taxon>Heteroderidae</taxon>
        <taxon>Heteroderinae</taxon>
        <taxon>Heterodera</taxon>
    </lineage>
</organism>
<dbReference type="Pfam" id="PF00389">
    <property type="entry name" value="2-Hacid_dh"/>
    <property type="match status" value="1"/>
</dbReference>
<evidence type="ECO:0000256" key="4">
    <source>
        <dbReference type="RuleBase" id="RU003719"/>
    </source>
</evidence>
<reference evidence="7 8" key="1">
    <citation type="submission" date="2024-10" db="EMBL/GenBank/DDBJ databases">
        <authorList>
            <person name="Kim D."/>
        </authorList>
    </citation>
    <scope>NUCLEOTIDE SEQUENCE [LARGE SCALE GENOMIC DNA]</scope>
    <source>
        <strain evidence="7">BH-2024</strain>
    </source>
</reference>
<dbReference type="FunFam" id="3.40.50.720:FF:000026">
    <property type="entry name" value="Glyoxylate/hydroxypyruvate reductase B"/>
    <property type="match status" value="1"/>
</dbReference>
<dbReference type="Pfam" id="PF02826">
    <property type="entry name" value="2-Hacid_dh_C"/>
    <property type="match status" value="1"/>
</dbReference>
<dbReference type="PANTHER" id="PTHR10996:SF257">
    <property type="entry name" value="GLYOXYLATE REDUCTASE 1"/>
    <property type="match status" value="1"/>
</dbReference>
<evidence type="ECO:0000256" key="3">
    <source>
        <dbReference type="ARBA" id="ARBA00073306"/>
    </source>
</evidence>
<dbReference type="Gene3D" id="3.40.50.720">
    <property type="entry name" value="NAD(P)-binding Rossmann-like Domain"/>
    <property type="match status" value="2"/>
</dbReference>
<dbReference type="PROSITE" id="PS00065">
    <property type="entry name" value="D_2_HYDROXYACID_DH_1"/>
    <property type="match status" value="1"/>
</dbReference>
<dbReference type="Proteomes" id="UP001620626">
    <property type="component" value="Unassembled WGS sequence"/>
</dbReference>
<evidence type="ECO:0000256" key="1">
    <source>
        <dbReference type="ARBA" id="ARBA00005854"/>
    </source>
</evidence>
<dbReference type="AlphaFoldDB" id="A0ABD2JJD6"/>
<feature type="domain" description="D-isomer specific 2-hydroxyacid dehydrogenase NAD-binding" evidence="6">
    <location>
        <begin position="140"/>
        <end position="318"/>
    </location>
</feature>
<evidence type="ECO:0000313" key="8">
    <source>
        <dbReference type="Proteomes" id="UP001620626"/>
    </source>
</evidence>
<keyword evidence="2 4" id="KW-0560">Oxidoreductase</keyword>
<sequence length="354" mass="38702">MSDCPSAVSPPVPSVPLIPSVSPPFPRSLPLVLVTEPTFEVSRIKQHARVLQFRPQNDGFFLGDEQQKWVKEHIGEAEVLYTMAPIKVDASLLEGAKALKAVVTISAGHENIDTMECARRGIRMGFGGAILTEATAETAVALLLAVSRRLVEAVQIAKEGKWPNNWSPKFCVGKALEGSTVGIFGMGRIGRSIAEKLSAFRPLEIIYHNRKANSEYEGLFRYVPFEELIERSDFLILSASVNDQTKGLFDKEKFERMKSDAILVNIGRGCLVKTDDLYEALNGRKLGGAALDVTEPEPLPAEHPLFSLPNCVITPHIGSANGVARKRMMEMGQANVIAALKGEEMPSPIRIENA</sequence>
<comment type="caution">
    <text evidence="7">The sequence shown here is derived from an EMBL/GenBank/DDBJ whole genome shotgun (WGS) entry which is preliminary data.</text>
</comment>
<proteinExistence type="inferred from homology"/>
<dbReference type="PANTHER" id="PTHR10996">
    <property type="entry name" value="2-HYDROXYACID DEHYDROGENASE-RELATED"/>
    <property type="match status" value="1"/>
</dbReference>
<dbReference type="GO" id="GO:0016491">
    <property type="term" value="F:oxidoreductase activity"/>
    <property type="evidence" value="ECO:0007669"/>
    <property type="project" value="UniProtKB-KW"/>
</dbReference>
<dbReference type="SUPFAM" id="SSF51735">
    <property type="entry name" value="NAD(P)-binding Rossmann-fold domains"/>
    <property type="match status" value="1"/>
</dbReference>
<evidence type="ECO:0000259" key="6">
    <source>
        <dbReference type="Pfam" id="PF02826"/>
    </source>
</evidence>
<dbReference type="InterPro" id="IPR029752">
    <property type="entry name" value="D-isomer_DH_CS1"/>
</dbReference>
<dbReference type="EMBL" id="JBICBT010000957">
    <property type="protein sequence ID" value="KAL3090738.1"/>
    <property type="molecule type" value="Genomic_DNA"/>
</dbReference>
<dbReference type="InterPro" id="IPR006139">
    <property type="entry name" value="D-isomer_2_OHA_DH_cat_dom"/>
</dbReference>
<dbReference type="CDD" id="cd05301">
    <property type="entry name" value="GDH"/>
    <property type="match status" value="1"/>
</dbReference>
<protein>
    <recommendedName>
        <fullName evidence="3">Glyoxylate reductase/hydroxypyruvate reductase</fullName>
    </recommendedName>
</protein>
<keyword evidence="8" id="KW-1185">Reference proteome</keyword>
<accession>A0ABD2JJD6</accession>
<dbReference type="InterPro" id="IPR036291">
    <property type="entry name" value="NAD(P)-bd_dom_sf"/>
</dbReference>
<gene>
    <name evidence="7" type="ORF">niasHT_022066</name>
</gene>
<feature type="domain" description="D-isomer specific 2-hydroxyacid dehydrogenase catalytic" evidence="5">
    <location>
        <begin position="64"/>
        <end position="349"/>
    </location>
</feature>
<evidence type="ECO:0000313" key="7">
    <source>
        <dbReference type="EMBL" id="KAL3090738.1"/>
    </source>
</evidence>
<comment type="similarity">
    <text evidence="1 4">Belongs to the D-isomer specific 2-hydroxyacid dehydrogenase family.</text>
</comment>
<dbReference type="InterPro" id="IPR050223">
    <property type="entry name" value="D-isomer_2-hydroxyacid_DH"/>
</dbReference>
<name>A0ABD2JJD6_9BILA</name>